<reference evidence="11 13" key="2">
    <citation type="journal article" date="2018" name="Genome Res.">
        <title>The genomic architecture and molecular evolution of ant odorant receptors.</title>
        <authorList>
            <person name="McKenzie S.K."/>
            <person name="Kronauer D.J.C."/>
        </authorList>
    </citation>
    <scope>NUCLEOTIDE SEQUENCE [LARGE SCALE GENOMIC DNA]</scope>
    <source>
        <strain evidence="11">Clonal line C1</strain>
    </source>
</reference>
<evidence type="ECO:0000256" key="8">
    <source>
        <dbReference type="ARBA" id="ARBA00035356"/>
    </source>
</evidence>
<dbReference type="EMBL" id="QOIP01000006">
    <property type="protein sequence ID" value="RLU21973.1"/>
    <property type="molecule type" value="Genomic_DNA"/>
</dbReference>
<reference evidence="11" key="3">
    <citation type="submission" date="2018-07" db="EMBL/GenBank/DDBJ databases">
        <authorList>
            <person name="Mckenzie S.K."/>
            <person name="Kronauer D.J.C."/>
        </authorList>
    </citation>
    <scope>NUCLEOTIDE SEQUENCE</scope>
    <source>
        <strain evidence="11">Clonal line C1</strain>
    </source>
</reference>
<dbReference type="CDD" id="cd01658">
    <property type="entry name" value="Ribosomal_L30"/>
    <property type="match status" value="1"/>
</dbReference>
<dbReference type="Proteomes" id="UP000053097">
    <property type="component" value="Unassembled WGS sequence"/>
</dbReference>
<keyword evidence="6" id="KW-0687">Ribonucleoprotein</keyword>
<dbReference type="SUPFAM" id="SSF55129">
    <property type="entry name" value="Ribosomal protein L30p/L7e"/>
    <property type="match status" value="1"/>
</dbReference>
<evidence type="ECO:0000256" key="4">
    <source>
        <dbReference type="ARBA" id="ARBA00022980"/>
    </source>
</evidence>
<dbReference type="OMA" id="TWSVRSY"/>
<dbReference type="GO" id="GO:0005743">
    <property type="term" value="C:mitochondrial inner membrane"/>
    <property type="evidence" value="ECO:0007669"/>
    <property type="project" value="UniProtKB-ARBA"/>
</dbReference>
<evidence type="ECO:0000256" key="5">
    <source>
        <dbReference type="ARBA" id="ARBA00023128"/>
    </source>
</evidence>
<dbReference type="InterPro" id="IPR036919">
    <property type="entry name" value="Ribo_uL30_ferredoxin-like_sf"/>
</dbReference>
<dbReference type="FunFam" id="3.30.1390.20:FF:000005">
    <property type="entry name" value="39S ribosomal protein L30, mitochondrial"/>
    <property type="match status" value="1"/>
</dbReference>
<dbReference type="AlphaFoldDB" id="A0A026VYQ8"/>
<keyword evidence="12" id="KW-1185">Reference proteome</keyword>
<feature type="domain" description="Large ribosomal subunit protein uL30-like ferredoxin-like fold" evidence="9">
    <location>
        <begin position="60"/>
        <end position="110"/>
    </location>
</feature>
<proteinExistence type="inferred from homology"/>
<comment type="subcellular location">
    <subcellularLocation>
        <location evidence="1">Mitochondrion</location>
    </subcellularLocation>
</comment>
<name>A0A026VYQ8_OOCBI</name>
<evidence type="ECO:0000256" key="2">
    <source>
        <dbReference type="ARBA" id="ARBA00007594"/>
    </source>
</evidence>
<dbReference type="EMBL" id="KK107566">
    <property type="protein sequence ID" value="EZA48907.1"/>
    <property type="molecule type" value="Genomic_DNA"/>
</dbReference>
<evidence type="ECO:0000313" key="12">
    <source>
        <dbReference type="Proteomes" id="UP000053097"/>
    </source>
</evidence>
<keyword evidence="4 10" id="KW-0689">Ribosomal protein</keyword>
<evidence type="ECO:0000256" key="7">
    <source>
        <dbReference type="ARBA" id="ARBA00035281"/>
    </source>
</evidence>
<dbReference type="Pfam" id="PF00327">
    <property type="entry name" value="Ribosomal_L30"/>
    <property type="match status" value="1"/>
</dbReference>
<reference evidence="10 12" key="1">
    <citation type="journal article" date="2014" name="Curr. Biol.">
        <title>The genome of the clonal raider ant Cerapachys biroi.</title>
        <authorList>
            <person name="Oxley P.R."/>
            <person name="Ji L."/>
            <person name="Fetter-Pruneda I."/>
            <person name="McKenzie S.K."/>
            <person name="Li C."/>
            <person name="Hu H."/>
            <person name="Zhang G."/>
            <person name="Kronauer D.J."/>
        </authorList>
    </citation>
    <scope>NUCLEOTIDE SEQUENCE [LARGE SCALE GENOMIC DNA]</scope>
</reference>
<evidence type="ECO:0000256" key="3">
    <source>
        <dbReference type="ARBA" id="ARBA00022946"/>
    </source>
</evidence>
<evidence type="ECO:0000259" key="9">
    <source>
        <dbReference type="Pfam" id="PF00327"/>
    </source>
</evidence>
<dbReference type="PANTHER" id="PTHR15892">
    <property type="entry name" value="MITOCHONDRIAL RIBOSOMAL PROTEIN L30"/>
    <property type="match status" value="1"/>
</dbReference>
<dbReference type="InterPro" id="IPR016082">
    <property type="entry name" value="Ribosomal_uL30_ferredoxin-like"/>
</dbReference>
<evidence type="ECO:0000256" key="1">
    <source>
        <dbReference type="ARBA" id="ARBA00004173"/>
    </source>
</evidence>
<dbReference type="InterPro" id="IPR005996">
    <property type="entry name" value="Ribosomal_uL30_bac-type"/>
</dbReference>
<accession>A0A026VYQ8</accession>
<dbReference type="PANTHER" id="PTHR15892:SF2">
    <property type="entry name" value="LARGE RIBOSOMAL SUBUNIT PROTEIN UL30M"/>
    <property type="match status" value="1"/>
</dbReference>
<evidence type="ECO:0000256" key="6">
    <source>
        <dbReference type="ARBA" id="ARBA00023274"/>
    </source>
</evidence>
<keyword evidence="3" id="KW-0809">Transit peptide</keyword>
<dbReference type="Proteomes" id="UP000279307">
    <property type="component" value="Chromosome 6"/>
</dbReference>
<dbReference type="OrthoDB" id="9973389at2759"/>
<dbReference type="Gene3D" id="3.30.1390.20">
    <property type="entry name" value="Ribosomal protein L30, ferredoxin-like fold domain"/>
    <property type="match status" value="1"/>
</dbReference>
<dbReference type="GO" id="GO:0006412">
    <property type="term" value="P:translation"/>
    <property type="evidence" value="ECO:0007669"/>
    <property type="project" value="InterPro"/>
</dbReference>
<evidence type="ECO:0000313" key="13">
    <source>
        <dbReference type="Proteomes" id="UP000279307"/>
    </source>
</evidence>
<comment type="similarity">
    <text evidence="2">Belongs to the universal ribosomal protein uL30 family.</text>
</comment>
<evidence type="ECO:0000313" key="11">
    <source>
        <dbReference type="EMBL" id="RLU21973.1"/>
    </source>
</evidence>
<dbReference type="STRING" id="2015173.A0A026VYQ8"/>
<dbReference type="GO" id="GO:0015934">
    <property type="term" value="C:large ribosomal subunit"/>
    <property type="evidence" value="ECO:0007669"/>
    <property type="project" value="InterPro"/>
</dbReference>
<dbReference type="GO" id="GO:0003735">
    <property type="term" value="F:structural constituent of ribosome"/>
    <property type="evidence" value="ECO:0007669"/>
    <property type="project" value="InterPro"/>
</dbReference>
<organism evidence="10 12">
    <name type="scientific">Ooceraea biroi</name>
    <name type="common">Clonal raider ant</name>
    <name type="synonym">Cerapachys biroi</name>
    <dbReference type="NCBI Taxonomy" id="2015173"/>
    <lineage>
        <taxon>Eukaryota</taxon>
        <taxon>Metazoa</taxon>
        <taxon>Ecdysozoa</taxon>
        <taxon>Arthropoda</taxon>
        <taxon>Hexapoda</taxon>
        <taxon>Insecta</taxon>
        <taxon>Pterygota</taxon>
        <taxon>Neoptera</taxon>
        <taxon>Endopterygota</taxon>
        <taxon>Hymenoptera</taxon>
        <taxon>Apocrita</taxon>
        <taxon>Aculeata</taxon>
        <taxon>Formicoidea</taxon>
        <taxon>Formicidae</taxon>
        <taxon>Dorylinae</taxon>
        <taxon>Ooceraea</taxon>
    </lineage>
</organism>
<keyword evidence="5" id="KW-0496">Mitochondrion</keyword>
<protein>
    <recommendedName>
        <fullName evidence="7">Large ribosomal subunit protein uL30m</fullName>
    </recommendedName>
    <alternativeName>
        <fullName evidence="8">39S ribosomal protein L30, mitochondrial</fullName>
    </alternativeName>
</protein>
<sequence length="187" mass="21622">MTSRAKVLLNFVRYSSNLRRRIKWKDAEGNPEGVKYGYITYFPRHPNEVDPAFEPSKLFIIKLVKPFKGNPWWEKNVLKQLGFDKEKRDPVICKNTPSLCAMLWKVKHLVVITPITLPDNMPTADDLNSTYLHLHNGKFSAIPKVDPVRIEATENFTKNPKKLDGEGVENKLRWQWNVGRAIFSNSS</sequence>
<gene>
    <name evidence="11" type="ORF">DMN91_006352</name>
    <name evidence="10" type="ORF">X777_12949</name>
</gene>
<evidence type="ECO:0000313" key="10">
    <source>
        <dbReference type="EMBL" id="EZA48907.1"/>
    </source>
</evidence>